<evidence type="ECO:0000256" key="6">
    <source>
        <dbReference type="SAM" id="Phobius"/>
    </source>
</evidence>
<evidence type="ECO:0000256" key="2">
    <source>
        <dbReference type="ARBA" id="ARBA00022692"/>
    </source>
</evidence>
<dbReference type="STRING" id="3750.A0A498IE09"/>
<feature type="region of interest" description="Disordered" evidence="5">
    <location>
        <begin position="400"/>
        <end position="428"/>
    </location>
</feature>
<dbReference type="PANTHER" id="PTHR33514:SF13">
    <property type="entry name" value="PROTEIN ABCI12, CHLOROPLASTIC"/>
    <property type="match status" value="1"/>
</dbReference>
<dbReference type="CDD" id="cd16914">
    <property type="entry name" value="EcfT"/>
    <property type="match status" value="1"/>
</dbReference>
<dbReference type="AlphaFoldDB" id="A0A498IE09"/>
<evidence type="ECO:0000256" key="5">
    <source>
        <dbReference type="SAM" id="MobiDB-lite"/>
    </source>
</evidence>
<feature type="domain" description="DUF3700" evidence="7">
    <location>
        <begin position="389"/>
        <end position="599"/>
    </location>
</feature>
<dbReference type="Gene3D" id="3.60.20.10">
    <property type="entry name" value="Glutamine Phosphoribosylpyrophosphate, subunit 1, domain 1"/>
    <property type="match status" value="1"/>
</dbReference>
<feature type="compositionally biased region" description="Gly residues" evidence="5">
    <location>
        <begin position="405"/>
        <end position="425"/>
    </location>
</feature>
<feature type="transmembrane region" description="Helical" evidence="6">
    <location>
        <begin position="125"/>
        <end position="143"/>
    </location>
</feature>
<evidence type="ECO:0000313" key="8">
    <source>
        <dbReference type="EMBL" id="RXH80334.1"/>
    </source>
</evidence>
<dbReference type="Pfam" id="PF02361">
    <property type="entry name" value="CbiQ"/>
    <property type="match status" value="1"/>
</dbReference>
<dbReference type="Proteomes" id="UP000290289">
    <property type="component" value="Chromosome 13"/>
</dbReference>
<dbReference type="PANTHER" id="PTHR33514">
    <property type="entry name" value="PROTEIN ABCI12, CHLOROPLASTIC"/>
    <property type="match status" value="1"/>
</dbReference>
<protein>
    <recommendedName>
        <fullName evidence="7">DUF3700 domain-containing protein</fullName>
    </recommendedName>
</protein>
<dbReference type="EMBL" id="RDQH01000339">
    <property type="protein sequence ID" value="RXH80334.1"/>
    <property type="molecule type" value="Genomic_DNA"/>
</dbReference>
<keyword evidence="2 6" id="KW-0812">Transmembrane</keyword>
<organism evidence="8 9">
    <name type="scientific">Malus domestica</name>
    <name type="common">Apple</name>
    <name type="synonym">Pyrus malus</name>
    <dbReference type="NCBI Taxonomy" id="3750"/>
    <lineage>
        <taxon>Eukaryota</taxon>
        <taxon>Viridiplantae</taxon>
        <taxon>Streptophyta</taxon>
        <taxon>Embryophyta</taxon>
        <taxon>Tracheophyta</taxon>
        <taxon>Spermatophyta</taxon>
        <taxon>Magnoliopsida</taxon>
        <taxon>eudicotyledons</taxon>
        <taxon>Gunneridae</taxon>
        <taxon>Pentapetalae</taxon>
        <taxon>rosids</taxon>
        <taxon>fabids</taxon>
        <taxon>Rosales</taxon>
        <taxon>Rosaceae</taxon>
        <taxon>Amygdaloideae</taxon>
        <taxon>Maleae</taxon>
        <taxon>Malus</taxon>
    </lineage>
</organism>
<evidence type="ECO:0000256" key="3">
    <source>
        <dbReference type="ARBA" id="ARBA00022989"/>
    </source>
</evidence>
<dbReference type="Pfam" id="PF12481">
    <property type="entry name" value="DUF3700"/>
    <property type="match status" value="1"/>
</dbReference>
<comment type="caution">
    <text evidence="8">The sequence shown here is derived from an EMBL/GenBank/DDBJ whole genome shotgun (WGS) entry which is preliminary data.</text>
</comment>
<reference evidence="8 9" key="1">
    <citation type="submission" date="2018-10" db="EMBL/GenBank/DDBJ databases">
        <title>A high-quality apple genome assembly.</title>
        <authorList>
            <person name="Hu J."/>
        </authorList>
    </citation>
    <scope>NUCLEOTIDE SEQUENCE [LARGE SCALE GENOMIC DNA]</scope>
    <source>
        <strain evidence="9">cv. HFTH1</strain>
        <tissue evidence="8">Young leaf</tissue>
    </source>
</reference>
<comment type="subcellular location">
    <subcellularLocation>
        <location evidence="1">Membrane</location>
        <topology evidence="1">Multi-pass membrane protein</topology>
    </subcellularLocation>
</comment>
<name>A0A498IE09_MALDO</name>
<gene>
    <name evidence="8" type="ORF">DVH24_041481</name>
</gene>
<dbReference type="SMART" id="SM01172">
    <property type="entry name" value="DUF3700"/>
    <property type="match status" value="1"/>
</dbReference>
<dbReference type="SUPFAM" id="SSF56235">
    <property type="entry name" value="N-terminal nucleophile aminohydrolases (Ntn hydrolases)"/>
    <property type="match status" value="1"/>
</dbReference>
<accession>A0A498IE09</accession>
<dbReference type="GO" id="GO:0005886">
    <property type="term" value="C:plasma membrane"/>
    <property type="evidence" value="ECO:0007669"/>
    <property type="project" value="UniProtKB-ARBA"/>
</dbReference>
<proteinExistence type="predicted"/>
<keyword evidence="9" id="KW-1185">Reference proteome</keyword>
<evidence type="ECO:0000256" key="4">
    <source>
        <dbReference type="ARBA" id="ARBA00023136"/>
    </source>
</evidence>
<keyword evidence="3 6" id="KW-1133">Transmembrane helix</keyword>
<evidence type="ECO:0000256" key="1">
    <source>
        <dbReference type="ARBA" id="ARBA00004141"/>
    </source>
</evidence>
<evidence type="ECO:0000313" key="9">
    <source>
        <dbReference type="Proteomes" id="UP000290289"/>
    </source>
</evidence>
<evidence type="ECO:0000259" key="7">
    <source>
        <dbReference type="SMART" id="SM01172"/>
    </source>
</evidence>
<dbReference type="InterPro" id="IPR003339">
    <property type="entry name" value="ABC/ECF_trnsptr_transmembrane"/>
</dbReference>
<dbReference type="InterPro" id="IPR029055">
    <property type="entry name" value="Ntn_hydrolases_N"/>
</dbReference>
<dbReference type="InterPro" id="IPR024286">
    <property type="entry name" value="DUF3700"/>
</dbReference>
<sequence length="613" mass="66806">MSFAYRAVTTVTFPSFPLNPNPKTLIAPNFTHPSSLNKTLIQAKPRLSLQIRAAASDSSQSPWWVNVLPTKAFGAEKFLRLISGATASPICQYVSEPTTFLHSVDPRIKLVWLLALVVLPARSHIILRFGLVVYLGVLSIWILPRHTWMDQLGRVSLISGILFIMLGLGSDGVPPLVQLRTPPPGMMGLSNLPASLEGYSYLIMKLGPIQFTRKGLSVASTAACLTFTVFQSASLCLTTTTPEELAFALRWFMLPLTHLGVPVAEIILTLMLSLRFINLVFDEVRNVALGIVSRRINWEQLTMVETIDLLFAYFRRIFTNIFSHAEQISQAMIVRGFRGDSNAHKIYLLSDPSIGTADIISLLCLENLRLVAIHTAPTWRTLVKVVVVLAIITTVAARGRDDCEGSGGEDTSGGGDGSTGGGSTGVGVPSTGAGVGRLVRRVGIILATCTWTCWSNHVKVFRSFAVKDEIFCLFERALDNLESLRQQYGLAKSANEVILVIEAYKALCVFDKSTSMVFVASDQFGKIPLSWGITADGYVAFADDAELLKGACGKSLASFPQGCFYSMTVGGLRSYENPKNKITAVPATDEEISGATFKVHKKVPAFPFSKRTD</sequence>
<keyword evidence="4 6" id="KW-0472">Membrane</keyword>
<dbReference type="GO" id="GO:0009507">
    <property type="term" value="C:chloroplast"/>
    <property type="evidence" value="ECO:0007669"/>
    <property type="project" value="TreeGrafter"/>
</dbReference>
<feature type="transmembrane region" description="Helical" evidence="6">
    <location>
        <begin position="155"/>
        <end position="173"/>
    </location>
</feature>